<dbReference type="STRING" id="451379.A0A0N5ACU0"/>
<dbReference type="GO" id="GO:0004867">
    <property type="term" value="F:serine-type endopeptidase inhibitor activity"/>
    <property type="evidence" value="ECO:0007669"/>
    <property type="project" value="InterPro"/>
</dbReference>
<dbReference type="Pfam" id="PF14625">
    <property type="entry name" value="Lustrin_cystein"/>
    <property type="match status" value="2"/>
</dbReference>
<dbReference type="SUPFAM" id="SSF57362">
    <property type="entry name" value="BPTI-like"/>
    <property type="match status" value="1"/>
</dbReference>
<reference evidence="3" key="1">
    <citation type="submission" date="2017-02" db="UniProtKB">
        <authorList>
            <consortium name="WormBaseParasite"/>
        </authorList>
    </citation>
    <scope>IDENTIFICATION</scope>
</reference>
<dbReference type="PROSITE" id="PS50279">
    <property type="entry name" value="BPTI_KUNITZ_2"/>
    <property type="match status" value="1"/>
</dbReference>
<accession>A0A0N5ACU0</accession>
<dbReference type="PANTHER" id="PTHR46339:SF14">
    <property type="entry name" value="BPTI_KUNITZ INHIBITOR DOMAIN-CONTAINING PROTEIN"/>
    <property type="match status" value="1"/>
</dbReference>
<feature type="domain" description="BPTI/Kunitz inhibitor" evidence="1">
    <location>
        <begin position="63"/>
        <end position="118"/>
    </location>
</feature>
<dbReference type="PANTHER" id="PTHR46339">
    <property type="entry name" value="PROTEIN CBG15282-RELATED"/>
    <property type="match status" value="1"/>
</dbReference>
<dbReference type="WBParaSite" id="SMUV_0000197001-mRNA-1">
    <property type="protein sequence ID" value="SMUV_0000197001-mRNA-1"/>
    <property type="gene ID" value="SMUV_0000197001"/>
</dbReference>
<dbReference type="CDD" id="cd00109">
    <property type="entry name" value="Kunitz-type"/>
    <property type="match status" value="1"/>
</dbReference>
<dbReference type="InterPro" id="IPR006150">
    <property type="entry name" value="Cys_repeat_1"/>
</dbReference>
<evidence type="ECO:0000313" key="3">
    <source>
        <dbReference type="WBParaSite" id="SMUV_0000197001-mRNA-1"/>
    </source>
</evidence>
<dbReference type="InterPro" id="IPR036880">
    <property type="entry name" value="Kunitz_BPTI_sf"/>
</dbReference>
<organism evidence="2 3">
    <name type="scientific">Syphacia muris</name>
    <dbReference type="NCBI Taxonomy" id="451379"/>
    <lineage>
        <taxon>Eukaryota</taxon>
        <taxon>Metazoa</taxon>
        <taxon>Ecdysozoa</taxon>
        <taxon>Nematoda</taxon>
        <taxon>Chromadorea</taxon>
        <taxon>Rhabditida</taxon>
        <taxon>Spirurina</taxon>
        <taxon>Oxyuridomorpha</taxon>
        <taxon>Oxyuroidea</taxon>
        <taxon>Oxyuridae</taxon>
        <taxon>Syphacia</taxon>
    </lineage>
</organism>
<evidence type="ECO:0000259" key="1">
    <source>
        <dbReference type="PROSITE" id="PS50279"/>
    </source>
</evidence>
<name>A0A0N5ACU0_9BILA</name>
<keyword evidence="2" id="KW-1185">Reference proteome</keyword>
<dbReference type="Gene3D" id="4.10.410.10">
    <property type="entry name" value="Pancreatic trypsin inhibitor Kunitz domain"/>
    <property type="match status" value="1"/>
</dbReference>
<dbReference type="InterPro" id="IPR002223">
    <property type="entry name" value="Kunitz_BPTI"/>
</dbReference>
<dbReference type="Pfam" id="PF00014">
    <property type="entry name" value="Kunitz_BPTI"/>
    <property type="match status" value="1"/>
</dbReference>
<evidence type="ECO:0000313" key="2">
    <source>
        <dbReference type="Proteomes" id="UP000046393"/>
    </source>
</evidence>
<dbReference type="InterPro" id="IPR053014">
    <property type="entry name" value="Cuticle_assoc_divergent"/>
</dbReference>
<dbReference type="Proteomes" id="UP000046393">
    <property type="component" value="Unplaced"/>
</dbReference>
<protein>
    <submittedName>
        <fullName evidence="3">BPTI/Kunitz inhibitor domain-containing protein</fullName>
    </submittedName>
</protein>
<dbReference type="SMART" id="SM00289">
    <property type="entry name" value="WR1"/>
    <property type="match status" value="2"/>
</dbReference>
<dbReference type="SMART" id="SM00131">
    <property type="entry name" value="KU"/>
    <property type="match status" value="1"/>
</dbReference>
<dbReference type="InterPro" id="IPR028150">
    <property type="entry name" value="Lustrin_cystein"/>
</dbReference>
<dbReference type="AlphaFoldDB" id="A0A0N5ACU0"/>
<proteinExistence type="predicted"/>
<sequence length="172" mass="19388">MHLMKYLEKCPSGADPQRTPEGNIAWCTNDTDCSERHSCTAIDGLMHFGIQIRYCCPTRMSICLLPPQPGYGDCDNKKPKLMYYFDATRLRCQPFKVLECLGVNQNRFNTEEECVAQCERTACKAGESLLVEDGAVRLCGAEACPPTYICRYDALFRRHVCCGYSSLGNFVK</sequence>